<reference evidence="2" key="1">
    <citation type="journal article" date="2007" name="PLoS ONE">
        <title>The first genome sequence of an elite grapevine cultivar (Pinot noir Vitis vinifera L.): coping with a highly heterozygous genome.</title>
        <authorList>
            <person name="Velasco R."/>
            <person name="Zharkikh A."/>
            <person name="Troggio M."/>
            <person name="Cartwright D.A."/>
            <person name="Cestaro A."/>
            <person name="Pruss D."/>
            <person name="Pindo M."/>
            <person name="FitzGerald L.M."/>
            <person name="Vezzulli S."/>
            <person name="Reid J."/>
            <person name="Malacarne G."/>
            <person name="Iliev D."/>
            <person name="Coppola G."/>
            <person name="Wardell B."/>
            <person name="Micheletti D."/>
            <person name="Macalma T."/>
            <person name="Facci M."/>
            <person name="Mitchell J.T."/>
            <person name="Perazzolli M."/>
            <person name="Eldredge G."/>
            <person name="Gatto P."/>
            <person name="Oyzerski R."/>
            <person name="Moretto M."/>
            <person name="Gutin N."/>
            <person name="Stefanini M."/>
            <person name="Chen Y."/>
            <person name="Segala C."/>
            <person name="Davenport C."/>
            <person name="Dematte L."/>
            <person name="Mraz A."/>
            <person name="Battilana J."/>
            <person name="Stormo K."/>
            <person name="Costa F."/>
            <person name="Tao Q."/>
            <person name="Si-Ammour A."/>
            <person name="Harkins T."/>
            <person name="Lackey A."/>
            <person name="Perbost C."/>
            <person name="Taillon B."/>
            <person name="Stella A."/>
            <person name="Solovyev V."/>
            <person name="Fawcett J.A."/>
            <person name="Sterck L."/>
            <person name="Vandepoele K."/>
            <person name="Grando S.M."/>
            <person name="Toppo S."/>
            <person name="Moser C."/>
            <person name="Lanchbury J."/>
            <person name="Bogden R."/>
            <person name="Skolnick M."/>
            <person name="Sgaramella V."/>
            <person name="Bhatnagar S.K."/>
            <person name="Fontana P."/>
            <person name="Gutin A."/>
            <person name="Van de Peer Y."/>
            <person name="Salamini F."/>
            <person name="Viola R."/>
        </authorList>
    </citation>
    <scope>NUCLEOTIDE SEQUENCE</scope>
</reference>
<evidence type="ECO:0000256" key="1">
    <source>
        <dbReference type="SAM" id="SignalP"/>
    </source>
</evidence>
<dbReference type="AlphaFoldDB" id="A5C027"/>
<feature type="signal peptide" evidence="1">
    <location>
        <begin position="1"/>
        <end position="23"/>
    </location>
</feature>
<protein>
    <submittedName>
        <fullName evidence="2">Uncharacterized protein</fullName>
    </submittedName>
</protein>
<name>A5C027_VITVI</name>
<proteinExistence type="predicted"/>
<accession>A5C027</accession>
<evidence type="ECO:0000313" key="2">
    <source>
        <dbReference type="EMBL" id="CAN83769.1"/>
    </source>
</evidence>
<sequence>MSGSAVLFGVLLMLEMAAFLGKSDEVGEDYATVADMQERVNGVSLDVLGMVVIQPFVDRFLDVVDCEHGLDVCREFLHLQASDLVVEVPHRHCSFADKIPGSVKP</sequence>
<gene>
    <name evidence="2" type="ORF">VITISV_008469</name>
</gene>
<dbReference type="EMBL" id="AM477372">
    <property type="protein sequence ID" value="CAN83769.1"/>
    <property type="molecule type" value="Genomic_DNA"/>
</dbReference>
<keyword evidence="1" id="KW-0732">Signal</keyword>
<organism evidence="2">
    <name type="scientific">Vitis vinifera</name>
    <name type="common">Grape</name>
    <dbReference type="NCBI Taxonomy" id="29760"/>
    <lineage>
        <taxon>Eukaryota</taxon>
        <taxon>Viridiplantae</taxon>
        <taxon>Streptophyta</taxon>
        <taxon>Embryophyta</taxon>
        <taxon>Tracheophyta</taxon>
        <taxon>Spermatophyta</taxon>
        <taxon>Magnoliopsida</taxon>
        <taxon>eudicotyledons</taxon>
        <taxon>Gunneridae</taxon>
        <taxon>Pentapetalae</taxon>
        <taxon>rosids</taxon>
        <taxon>Vitales</taxon>
        <taxon>Vitaceae</taxon>
        <taxon>Viteae</taxon>
        <taxon>Vitis</taxon>
    </lineage>
</organism>
<feature type="chain" id="PRO_5002680101" evidence="1">
    <location>
        <begin position="24"/>
        <end position="105"/>
    </location>
</feature>